<organism evidence="12 13">
    <name type="scientific">Filifactor villosus</name>
    <dbReference type="NCBI Taxonomy" id="29374"/>
    <lineage>
        <taxon>Bacteria</taxon>
        <taxon>Bacillati</taxon>
        <taxon>Bacillota</taxon>
        <taxon>Clostridia</taxon>
        <taxon>Peptostreptococcales</taxon>
        <taxon>Filifactoraceae</taxon>
        <taxon>Filifactor</taxon>
    </lineage>
</organism>
<evidence type="ECO:0000256" key="2">
    <source>
        <dbReference type="ARBA" id="ARBA00005417"/>
    </source>
</evidence>
<evidence type="ECO:0000256" key="1">
    <source>
        <dbReference type="ARBA" id="ARBA00004202"/>
    </source>
</evidence>
<evidence type="ECO:0000313" key="12">
    <source>
        <dbReference type="EMBL" id="MFC4805590.1"/>
    </source>
</evidence>
<reference evidence="13" key="1">
    <citation type="journal article" date="2019" name="Int. J. Syst. Evol. Microbiol.">
        <title>The Global Catalogue of Microorganisms (GCM) 10K type strain sequencing project: providing services to taxonomists for standard genome sequencing and annotation.</title>
        <authorList>
            <consortium name="The Broad Institute Genomics Platform"/>
            <consortium name="The Broad Institute Genome Sequencing Center for Infectious Disease"/>
            <person name="Wu L."/>
            <person name="Ma J."/>
        </authorList>
    </citation>
    <scope>NUCLEOTIDE SEQUENCE [LARGE SCALE GENOMIC DNA]</scope>
    <source>
        <strain evidence="13">CCUG 46385</strain>
    </source>
</reference>
<comment type="similarity">
    <text evidence="2">Belongs to the ABC transporter superfamily.</text>
</comment>
<gene>
    <name evidence="12" type="ORF">ACFO4R_10970</name>
</gene>
<dbReference type="SUPFAM" id="SSF52540">
    <property type="entry name" value="P-loop containing nucleoside triphosphate hydrolases"/>
    <property type="match status" value="2"/>
</dbReference>
<dbReference type="InterPro" id="IPR003593">
    <property type="entry name" value="AAA+_ATPase"/>
</dbReference>
<dbReference type="PANTHER" id="PTHR43553">
    <property type="entry name" value="HEAVY METAL TRANSPORTER"/>
    <property type="match status" value="1"/>
</dbReference>
<keyword evidence="13" id="KW-1185">Reference proteome</keyword>
<evidence type="ECO:0000256" key="3">
    <source>
        <dbReference type="ARBA" id="ARBA00022448"/>
    </source>
</evidence>
<keyword evidence="3" id="KW-0813">Transport</keyword>
<dbReference type="PANTHER" id="PTHR43553:SF23">
    <property type="entry name" value="ABC TRANSPORTER ATP-BINDING COMPONENT"/>
    <property type="match status" value="1"/>
</dbReference>
<evidence type="ECO:0000256" key="6">
    <source>
        <dbReference type="ARBA" id="ARBA00022741"/>
    </source>
</evidence>
<keyword evidence="8" id="KW-1278">Translocase</keyword>
<keyword evidence="7 12" id="KW-0067">ATP-binding</keyword>
<evidence type="ECO:0000259" key="11">
    <source>
        <dbReference type="PROSITE" id="PS50893"/>
    </source>
</evidence>
<protein>
    <submittedName>
        <fullName evidence="12">ABC transporter ATP-binding protein</fullName>
    </submittedName>
</protein>
<name>A0ABV9QP85_9FIRM</name>
<keyword evidence="6" id="KW-0547">Nucleotide-binding</keyword>
<evidence type="ECO:0000256" key="8">
    <source>
        <dbReference type="ARBA" id="ARBA00022967"/>
    </source>
</evidence>
<keyword evidence="4" id="KW-1003">Cell membrane</keyword>
<accession>A0ABV9QP85</accession>
<evidence type="ECO:0000256" key="7">
    <source>
        <dbReference type="ARBA" id="ARBA00022840"/>
    </source>
</evidence>
<keyword evidence="5" id="KW-0677">Repeat</keyword>
<dbReference type="Pfam" id="PF00005">
    <property type="entry name" value="ABC_tran"/>
    <property type="match status" value="2"/>
</dbReference>
<feature type="domain" description="ABC transporter" evidence="11">
    <location>
        <begin position="264"/>
        <end position="456"/>
    </location>
</feature>
<comment type="function">
    <text evidence="10">Probably part of an ABC transporter complex. Responsible for energy coupling to the transport system.</text>
</comment>
<evidence type="ECO:0000313" key="13">
    <source>
        <dbReference type="Proteomes" id="UP001595916"/>
    </source>
</evidence>
<dbReference type="Gene3D" id="3.40.50.300">
    <property type="entry name" value="P-loop containing nucleotide triphosphate hydrolases"/>
    <property type="match status" value="2"/>
</dbReference>
<feature type="domain" description="ABC transporter" evidence="11">
    <location>
        <begin position="2"/>
        <end position="239"/>
    </location>
</feature>
<dbReference type="PROSITE" id="PS50893">
    <property type="entry name" value="ABC_TRANSPORTER_2"/>
    <property type="match status" value="2"/>
</dbReference>
<dbReference type="SMART" id="SM00382">
    <property type="entry name" value="AAA"/>
    <property type="match status" value="2"/>
</dbReference>
<keyword evidence="9" id="KW-0472">Membrane</keyword>
<dbReference type="InterPro" id="IPR015856">
    <property type="entry name" value="ABC_transpr_CbiO/EcfA_su"/>
</dbReference>
<dbReference type="InterPro" id="IPR050095">
    <property type="entry name" value="ECF_ABC_transporter_ATP-bd"/>
</dbReference>
<dbReference type="RefSeq" id="WP_379789185.1">
    <property type="nucleotide sequence ID" value="NZ_JBHSHL010000052.1"/>
</dbReference>
<proteinExistence type="inferred from homology"/>
<evidence type="ECO:0000256" key="5">
    <source>
        <dbReference type="ARBA" id="ARBA00022737"/>
    </source>
</evidence>
<evidence type="ECO:0000256" key="4">
    <source>
        <dbReference type="ARBA" id="ARBA00022475"/>
    </source>
</evidence>
<evidence type="ECO:0000256" key="10">
    <source>
        <dbReference type="ARBA" id="ARBA00025157"/>
    </source>
</evidence>
<dbReference type="EMBL" id="JBHSHL010000052">
    <property type="protein sequence ID" value="MFC4805590.1"/>
    <property type="molecule type" value="Genomic_DNA"/>
</dbReference>
<evidence type="ECO:0000256" key="9">
    <source>
        <dbReference type="ARBA" id="ARBA00023136"/>
    </source>
</evidence>
<dbReference type="Proteomes" id="UP001595916">
    <property type="component" value="Unassembled WGS sequence"/>
</dbReference>
<comment type="caution">
    <text evidence="12">The sequence shown here is derived from an EMBL/GenBank/DDBJ whole genome shotgun (WGS) entry which is preliminary data.</text>
</comment>
<dbReference type="GO" id="GO:0005524">
    <property type="term" value="F:ATP binding"/>
    <property type="evidence" value="ECO:0007669"/>
    <property type="project" value="UniProtKB-KW"/>
</dbReference>
<dbReference type="CDD" id="cd03225">
    <property type="entry name" value="ABC_cobalt_CbiO_domain1"/>
    <property type="match status" value="1"/>
</dbReference>
<sequence>MLRISDVSVSYEGERVLEHIDLSFKKGEVSVITGGSGSGKSTLIKLINGIIPEVIKARVQGDISYGEVDLMKMDISERSDYVSTVFQNPKTQFYCTGTTDEIAFGMENRGIDREEIKRRIAVYSQLLKTSHLLGRDLFRLSGGEKQMVAITAVACMEQDICIFDEPSSSLDRESIGQLKYAIEKLKEMGKIVIIAEHRLYYLKDLADHFYVLKDGRILETDRNETAVQTYGLRRIEEIRKEELKSGPYFEKDVFSKDFRAEERLLCADYRYSYTRGRPVFDMNFSLEGEVNFIIGNNGVGKTTFIRSLCGLQRKFKGRTCFDKEELKHPEELISLVMQDVNYQLFTDSVWQEISIVTEEDEIKERVLEEVGLLSKKDVHPQKLSGGEKQRLSIALCKASKKPIVIFDEPTSGLCKETMMKIIRFIHSMKEEGKLVLIVTHDYEFIRNCGGRIIEFVKD</sequence>
<dbReference type="InterPro" id="IPR003439">
    <property type="entry name" value="ABC_transporter-like_ATP-bd"/>
</dbReference>
<comment type="subcellular location">
    <subcellularLocation>
        <location evidence="1">Cell membrane</location>
        <topology evidence="1">Peripheral membrane protein</topology>
    </subcellularLocation>
</comment>
<dbReference type="InterPro" id="IPR027417">
    <property type="entry name" value="P-loop_NTPase"/>
</dbReference>